<evidence type="ECO:0000313" key="1">
    <source>
        <dbReference type="EMBL" id="NVF11882.1"/>
    </source>
</evidence>
<dbReference type="RefSeq" id="WP_176269930.1">
    <property type="nucleotide sequence ID" value="NZ_JABVBA010000007.1"/>
</dbReference>
<proteinExistence type="predicted"/>
<dbReference type="Proteomes" id="UP000540919">
    <property type="component" value="Unassembled WGS sequence"/>
</dbReference>
<keyword evidence="2" id="KW-1185">Reference proteome</keyword>
<evidence type="ECO:0000313" key="2">
    <source>
        <dbReference type="Proteomes" id="UP000540919"/>
    </source>
</evidence>
<accession>A0ABX2NAZ7</accession>
<sequence length="87" mass="9956">MINGKTKSGFKYSIDENVITDFEFIENLENVMENGVGLSKTLVILLGEKQKKALINYVRDKKTKRVPIKDVMKEVEDILSNPKIKNL</sequence>
<name>A0ABX2NAZ7_9FIRM</name>
<gene>
    <name evidence="1" type="ORF">HV819_07805</name>
</gene>
<reference evidence="1 2" key="1">
    <citation type="submission" date="2020-06" db="EMBL/GenBank/DDBJ databases">
        <title>Anaerococcus sp. nov., isolated form swine feces.</title>
        <authorList>
            <person name="Yu S."/>
        </authorList>
    </citation>
    <scope>NUCLEOTIDE SEQUENCE [LARGE SCALE GENOMIC DNA]</scope>
    <source>
        <strain evidence="1 2">AGMB00486</strain>
    </source>
</reference>
<organism evidence="1 2">
    <name type="scientific">Anaerococcus faecalis</name>
    <dbReference type="NCBI Taxonomy" id="2742993"/>
    <lineage>
        <taxon>Bacteria</taxon>
        <taxon>Bacillati</taxon>
        <taxon>Bacillota</taxon>
        <taxon>Tissierellia</taxon>
        <taxon>Tissierellales</taxon>
        <taxon>Peptoniphilaceae</taxon>
        <taxon>Anaerococcus</taxon>
    </lineage>
</organism>
<comment type="caution">
    <text evidence="1">The sequence shown here is derived from an EMBL/GenBank/DDBJ whole genome shotgun (WGS) entry which is preliminary data.</text>
</comment>
<dbReference type="EMBL" id="JABVBA010000007">
    <property type="protein sequence ID" value="NVF11882.1"/>
    <property type="molecule type" value="Genomic_DNA"/>
</dbReference>
<protein>
    <submittedName>
        <fullName evidence="1">Uncharacterized protein</fullName>
    </submittedName>
</protein>